<keyword evidence="3" id="KW-1185">Reference proteome</keyword>
<gene>
    <name evidence="2" type="ORF">DFH08DRAFT_463335</name>
</gene>
<evidence type="ECO:0000313" key="3">
    <source>
        <dbReference type="Proteomes" id="UP001218218"/>
    </source>
</evidence>
<sequence length="180" mass="18924">MRCLWLATVLSLSGFLELASAIIVSTMVDDNQPDGFNITYHPEGAWQQGGIGGCDGCPPPPITGLASMNTFHGSLFNQENTRSTHQVPPTATLVFFGSSVSVSCILSNGLSNPSGHSEMTFTIDGIQRDNFVYTPSGSPGFLPNKNVFASGSLELANHTLVIKNGGISGGSSLVILDYIT</sequence>
<dbReference type="Proteomes" id="UP001218218">
    <property type="component" value="Unassembled WGS sequence"/>
</dbReference>
<reference evidence="2" key="1">
    <citation type="submission" date="2023-03" db="EMBL/GenBank/DDBJ databases">
        <title>Massive genome expansion in bonnet fungi (Mycena s.s.) driven by repeated elements and novel gene families across ecological guilds.</title>
        <authorList>
            <consortium name="Lawrence Berkeley National Laboratory"/>
            <person name="Harder C.B."/>
            <person name="Miyauchi S."/>
            <person name="Viragh M."/>
            <person name="Kuo A."/>
            <person name="Thoen E."/>
            <person name="Andreopoulos B."/>
            <person name="Lu D."/>
            <person name="Skrede I."/>
            <person name="Drula E."/>
            <person name="Henrissat B."/>
            <person name="Morin E."/>
            <person name="Kohler A."/>
            <person name="Barry K."/>
            <person name="LaButti K."/>
            <person name="Morin E."/>
            <person name="Salamov A."/>
            <person name="Lipzen A."/>
            <person name="Mereny Z."/>
            <person name="Hegedus B."/>
            <person name="Baldrian P."/>
            <person name="Stursova M."/>
            <person name="Weitz H."/>
            <person name="Taylor A."/>
            <person name="Grigoriev I.V."/>
            <person name="Nagy L.G."/>
            <person name="Martin F."/>
            <person name="Kauserud H."/>
        </authorList>
    </citation>
    <scope>NUCLEOTIDE SEQUENCE</scope>
    <source>
        <strain evidence="2">CBHHK002</strain>
    </source>
</reference>
<keyword evidence="1" id="KW-0732">Signal</keyword>
<proteinExistence type="predicted"/>
<protein>
    <submittedName>
        <fullName evidence="2">Uncharacterized protein</fullName>
    </submittedName>
</protein>
<comment type="caution">
    <text evidence="2">The sequence shown here is derived from an EMBL/GenBank/DDBJ whole genome shotgun (WGS) entry which is preliminary data.</text>
</comment>
<dbReference type="AlphaFoldDB" id="A0AAD7EWY5"/>
<name>A0AAD7EWY5_9AGAR</name>
<evidence type="ECO:0000313" key="2">
    <source>
        <dbReference type="EMBL" id="KAJ7356700.1"/>
    </source>
</evidence>
<feature type="chain" id="PRO_5042030986" evidence="1">
    <location>
        <begin position="22"/>
        <end position="180"/>
    </location>
</feature>
<evidence type="ECO:0000256" key="1">
    <source>
        <dbReference type="SAM" id="SignalP"/>
    </source>
</evidence>
<organism evidence="2 3">
    <name type="scientific">Mycena albidolilacea</name>
    <dbReference type="NCBI Taxonomy" id="1033008"/>
    <lineage>
        <taxon>Eukaryota</taxon>
        <taxon>Fungi</taxon>
        <taxon>Dikarya</taxon>
        <taxon>Basidiomycota</taxon>
        <taxon>Agaricomycotina</taxon>
        <taxon>Agaricomycetes</taxon>
        <taxon>Agaricomycetidae</taxon>
        <taxon>Agaricales</taxon>
        <taxon>Marasmiineae</taxon>
        <taxon>Mycenaceae</taxon>
        <taxon>Mycena</taxon>
    </lineage>
</organism>
<feature type="signal peptide" evidence="1">
    <location>
        <begin position="1"/>
        <end position="21"/>
    </location>
</feature>
<accession>A0AAD7EWY5</accession>
<dbReference type="EMBL" id="JARIHO010000008">
    <property type="protein sequence ID" value="KAJ7356700.1"/>
    <property type="molecule type" value="Genomic_DNA"/>
</dbReference>